<evidence type="ECO:0000313" key="3">
    <source>
        <dbReference type="Proteomes" id="UP001381693"/>
    </source>
</evidence>
<keyword evidence="3" id="KW-1185">Reference proteome</keyword>
<reference evidence="2 3" key="1">
    <citation type="submission" date="2023-11" db="EMBL/GenBank/DDBJ databases">
        <title>Halocaridina rubra genome assembly.</title>
        <authorList>
            <person name="Smith C."/>
        </authorList>
    </citation>
    <scope>NUCLEOTIDE SEQUENCE [LARGE SCALE GENOMIC DNA]</scope>
    <source>
        <strain evidence="2">EP-1</strain>
        <tissue evidence="2">Whole</tissue>
    </source>
</reference>
<feature type="region of interest" description="Disordered" evidence="1">
    <location>
        <begin position="1"/>
        <end position="51"/>
    </location>
</feature>
<accession>A0AAN9A348</accession>
<protein>
    <submittedName>
        <fullName evidence="2">Uncharacterized protein</fullName>
    </submittedName>
</protein>
<feature type="compositionally biased region" description="Basic and acidic residues" evidence="1">
    <location>
        <begin position="8"/>
        <end position="18"/>
    </location>
</feature>
<sequence>MAAEGGESDPRINRHLDQTETDSLLQSVKDLETGQMVEVREGDRDGGDLEEGKDVVAAGGVVAVMEDAGFGSGGELLVAGGDGDRKDGGDCSEGIGNSSDGGETCGDGGVAGRGKENKQIKKKNLGIKMK</sequence>
<feature type="compositionally biased region" description="Gly residues" evidence="1">
    <location>
        <begin position="103"/>
        <end position="112"/>
    </location>
</feature>
<evidence type="ECO:0000256" key="1">
    <source>
        <dbReference type="SAM" id="MobiDB-lite"/>
    </source>
</evidence>
<comment type="caution">
    <text evidence="2">The sequence shown here is derived from an EMBL/GenBank/DDBJ whole genome shotgun (WGS) entry which is preliminary data.</text>
</comment>
<proteinExistence type="predicted"/>
<dbReference type="AlphaFoldDB" id="A0AAN9A348"/>
<organism evidence="2 3">
    <name type="scientific">Halocaridina rubra</name>
    <name type="common">Hawaiian red shrimp</name>
    <dbReference type="NCBI Taxonomy" id="373956"/>
    <lineage>
        <taxon>Eukaryota</taxon>
        <taxon>Metazoa</taxon>
        <taxon>Ecdysozoa</taxon>
        <taxon>Arthropoda</taxon>
        <taxon>Crustacea</taxon>
        <taxon>Multicrustacea</taxon>
        <taxon>Malacostraca</taxon>
        <taxon>Eumalacostraca</taxon>
        <taxon>Eucarida</taxon>
        <taxon>Decapoda</taxon>
        <taxon>Pleocyemata</taxon>
        <taxon>Caridea</taxon>
        <taxon>Atyoidea</taxon>
        <taxon>Atyidae</taxon>
        <taxon>Halocaridina</taxon>
    </lineage>
</organism>
<gene>
    <name evidence="2" type="ORF">SK128_021664</name>
</gene>
<evidence type="ECO:0000313" key="2">
    <source>
        <dbReference type="EMBL" id="KAK7067822.1"/>
    </source>
</evidence>
<dbReference type="Proteomes" id="UP001381693">
    <property type="component" value="Unassembled WGS sequence"/>
</dbReference>
<feature type="compositionally biased region" description="Basic and acidic residues" evidence="1">
    <location>
        <begin position="38"/>
        <end position="51"/>
    </location>
</feature>
<feature type="region of interest" description="Disordered" evidence="1">
    <location>
        <begin position="85"/>
        <end position="117"/>
    </location>
</feature>
<name>A0AAN9A348_HALRR</name>
<dbReference type="EMBL" id="JAXCGZ010017671">
    <property type="protein sequence ID" value="KAK7067822.1"/>
    <property type="molecule type" value="Genomic_DNA"/>
</dbReference>